<dbReference type="Proteomes" id="UP000002668">
    <property type="component" value="Genome"/>
</dbReference>
<dbReference type="VEuPathDB" id="FungiDB:LEMA_uP025720.1"/>
<dbReference type="AlphaFoldDB" id="E4ZXL0"/>
<proteinExistence type="predicted"/>
<dbReference type="EMBL" id="FP929127">
    <property type="protein sequence ID" value="CBX95420.1"/>
    <property type="molecule type" value="Genomic_DNA"/>
</dbReference>
<accession>E4ZXL0</accession>
<keyword evidence="2" id="KW-1185">Reference proteome</keyword>
<reference evidence="2" key="1">
    <citation type="journal article" date="2011" name="Nat. Commun.">
        <title>Effector diversification within compartments of the Leptosphaeria maculans genome affected by Repeat-Induced Point mutations.</title>
        <authorList>
            <person name="Rouxel T."/>
            <person name="Grandaubert J."/>
            <person name="Hane J.K."/>
            <person name="Hoede C."/>
            <person name="van de Wouw A.P."/>
            <person name="Couloux A."/>
            <person name="Dominguez V."/>
            <person name="Anthouard V."/>
            <person name="Bally P."/>
            <person name="Bourras S."/>
            <person name="Cozijnsen A.J."/>
            <person name="Ciuffetti L.M."/>
            <person name="Degrave A."/>
            <person name="Dilmaghani A."/>
            <person name="Duret L."/>
            <person name="Fudal I."/>
            <person name="Goodwin S.B."/>
            <person name="Gout L."/>
            <person name="Glaser N."/>
            <person name="Linglin J."/>
            <person name="Kema G.H.J."/>
            <person name="Lapalu N."/>
            <person name="Lawrence C.B."/>
            <person name="May K."/>
            <person name="Meyer M."/>
            <person name="Ollivier B."/>
            <person name="Poulain J."/>
            <person name="Schoch C.L."/>
            <person name="Simon A."/>
            <person name="Spatafora J.W."/>
            <person name="Stachowiak A."/>
            <person name="Turgeon B.G."/>
            <person name="Tyler B.M."/>
            <person name="Vincent D."/>
            <person name="Weissenbach J."/>
            <person name="Amselem J."/>
            <person name="Quesneville H."/>
            <person name="Oliver R.P."/>
            <person name="Wincker P."/>
            <person name="Balesdent M.-H."/>
            <person name="Howlett B.J."/>
        </authorList>
    </citation>
    <scope>NUCLEOTIDE SEQUENCE [LARGE SCALE GENOMIC DNA]</scope>
    <source>
        <strain evidence="2">JN3 / isolate v23.1.3 / race Av1-4-5-6-7-8</strain>
    </source>
</reference>
<protein>
    <submittedName>
        <fullName evidence="1">Predicted protein</fullName>
    </submittedName>
</protein>
<gene>
    <name evidence="1" type="ORF">LEMA_uP025720.1</name>
</gene>
<dbReference type="HOGENOM" id="CLU_3143380_0_0_1"/>
<organism evidence="2">
    <name type="scientific">Leptosphaeria maculans (strain JN3 / isolate v23.1.3 / race Av1-4-5-6-7-8)</name>
    <name type="common">Blackleg fungus</name>
    <name type="synonym">Phoma lingam</name>
    <dbReference type="NCBI Taxonomy" id="985895"/>
    <lineage>
        <taxon>Eukaryota</taxon>
        <taxon>Fungi</taxon>
        <taxon>Dikarya</taxon>
        <taxon>Ascomycota</taxon>
        <taxon>Pezizomycotina</taxon>
        <taxon>Dothideomycetes</taxon>
        <taxon>Pleosporomycetidae</taxon>
        <taxon>Pleosporales</taxon>
        <taxon>Pleosporineae</taxon>
        <taxon>Leptosphaeriaceae</taxon>
        <taxon>Plenodomus</taxon>
        <taxon>Plenodomus lingam/Leptosphaeria maculans species complex</taxon>
    </lineage>
</organism>
<sequence>MLLLPLLLSWPEARKPSELVINLRNSSSLKSSPLRELVFGMGLGRAKLY</sequence>
<evidence type="ECO:0000313" key="2">
    <source>
        <dbReference type="Proteomes" id="UP000002668"/>
    </source>
</evidence>
<dbReference type="InParanoid" id="E4ZXL0"/>
<evidence type="ECO:0000313" key="1">
    <source>
        <dbReference type="EMBL" id="CBX95420.1"/>
    </source>
</evidence>
<name>E4ZXL0_LEPMJ</name>